<evidence type="ECO:0000256" key="3">
    <source>
        <dbReference type="ARBA" id="ARBA00022679"/>
    </source>
</evidence>
<gene>
    <name evidence="11" type="primary">glpK</name>
    <name evidence="15" type="ORF">FM121_05440</name>
</gene>
<feature type="binding site" evidence="11">
    <location>
        <position position="268"/>
    </location>
    <ligand>
        <name>ADP</name>
        <dbReference type="ChEBI" id="CHEBI:456216"/>
    </ligand>
</feature>
<feature type="binding site" evidence="11">
    <location>
        <position position="15"/>
    </location>
    <ligand>
        <name>ATP</name>
        <dbReference type="ChEBI" id="CHEBI:30616"/>
    </ligand>
</feature>
<evidence type="ECO:0000256" key="8">
    <source>
        <dbReference type="ARBA" id="ARBA00052101"/>
    </source>
</evidence>
<dbReference type="InterPro" id="IPR018485">
    <property type="entry name" value="FGGY_C"/>
</dbReference>
<evidence type="ECO:0000313" key="16">
    <source>
        <dbReference type="Proteomes" id="UP000195918"/>
    </source>
</evidence>
<feature type="binding site" evidence="11">
    <location>
        <position position="14"/>
    </location>
    <ligand>
        <name>ADP</name>
        <dbReference type="ChEBI" id="CHEBI:456216"/>
    </ligand>
</feature>
<feature type="binding site" evidence="11">
    <location>
        <position position="85"/>
    </location>
    <ligand>
        <name>glycerol</name>
        <dbReference type="ChEBI" id="CHEBI:17754"/>
    </ligand>
</feature>
<dbReference type="GO" id="GO:0005524">
    <property type="term" value="F:ATP binding"/>
    <property type="evidence" value="ECO:0007669"/>
    <property type="project" value="UniProtKB-UniRule"/>
</dbReference>
<feature type="binding site" evidence="11">
    <location>
        <position position="268"/>
    </location>
    <ligand>
        <name>ATP</name>
        <dbReference type="ChEBI" id="CHEBI:30616"/>
    </ligand>
</feature>
<dbReference type="PIRSF" id="PIRSF000538">
    <property type="entry name" value="GlpK"/>
    <property type="match status" value="1"/>
</dbReference>
<keyword evidence="7 11" id="KW-0067">ATP-binding</keyword>
<feature type="binding site" evidence="11">
    <location>
        <position position="412"/>
    </location>
    <ligand>
        <name>ADP</name>
        <dbReference type="ChEBI" id="CHEBI:456216"/>
    </ligand>
</feature>
<dbReference type="GO" id="GO:0005829">
    <property type="term" value="C:cytosol"/>
    <property type="evidence" value="ECO:0007669"/>
    <property type="project" value="TreeGrafter"/>
</dbReference>
<keyword evidence="3 11" id="KW-0808">Transferase</keyword>
<keyword evidence="6 11" id="KW-0319">Glycerol metabolism</keyword>
<evidence type="ECO:0000256" key="7">
    <source>
        <dbReference type="ARBA" id="ARBA00022840"/>
    </source>
</evidence>
<dbReference type="Pfam" id="PF02782">
    <property type="entry name" value="FGGY_C"/>
    <property type="match status" value="1"/>
</dbReference>
<dbReference type="PANTHER" id="PTHR10196:SF69">
    <property type="entry name" value="GLYCEROL KINASE"/>
    <property type="match status" value="1"/>
</dbReference>
<accession>A0A1X6WMR7</accession>
<dbReference type="EMBL" id="FWFD01000008">
    <property type="protein sequence ID" value="SLM85522.1"/>
    <property type="molecule type" value="Genomic_DNA"/>
</dbReference>
<dbReference type="InterPro" id="IPR018483">
    <property type="entry name" value="Carb_kinase_FGGY_CS"/>
</dbReference>
<dbReference type="GO" id="GO:0006072">
    <property type="term" value="P:glycerol-3-phosphate metabolic process"/>
    <property type="evidence" value="ECO:0007669"/>
    <property type="project" value="InterPro"/>
</dbReference>
<evidence type="ECO:0000256" key="9">
    <source>
        <dbReference type="ARBA" id="ARBA00054633"/>
    </source>
</evidence>
<feature type="binding site" evidence="11">
    <location>
        <position position="246"/>
    </location>
    <ligand>
        <name>sn-glycerol 3-phosphate</name>
        <dbReference type="ChEBI" id="CHEBI:57597"/>
    </ligand>
</feature>
<dbReference type="Proteomes" id="UP000195918">
    <property type="component" value="Unassembled WGS sequence"/>
</dbReference>
<dbReference type="UniPathway" id="UPA00618">
    <property type="reaction ID" value="UER00672"/>
</dbReference>
<feature type="binding site" evidence="11">
    <location>
        <position position="85"/>
    </location>
    <ligand>
        <name>sn-glycerol 3-phosphate</name>
        <dbReference type="ChEBI" id="CHEBI:57597"/>
    </ligand>
</feature>
<dbReference type="FunFam" id="3.30.420.40:FF:000007">
    <property type="entry name" value="Glycerol kinase"/>
    <property type="match status" value="1"/>
</dbReference>
<dbReference type="GO" id="GO:0019563">
    <property type="term" value="P:glycerol catabolic process"/>
    <property type="evidence" value="ECO:0007669"/>
    <property type="project" value="UniProtKB-UniRule"/>
</dbReference>
<dbReference type="EC" id="2.7.1.30" evidence="11"/>
<feature type="binding site" evidence="11">
    <location>
        <position position="315"/>
    </location>
    <ligand>
        <name>ATP</name>
        <dbReference type="ChEBI" id="CHEBI:30616"/>
    </ligand>
</feature>
<evidence type="ECO:0000256" key="1">
    <source>
        <dbReference type="ARBA" id="ARBA00005190"/>
    </source>
</evidence>
<dbReference type="RefSeq" id="WP_086951155.1">
    <property type="nucleotide sequence ID" value="NZ_FWFD01000008.1"/>
</dbReference>
<dbReference type="InterPro" id="IPR005999">
    <property type="entry name" value="Glycerol_kin"/>
</dbReference>
<dbReference type="AlphaFoldDB" id="A0A1X6WMR7"/>
<comment type="catalytic activity">
    <reaction evidence="8 11">
        <text>glycerol + ATP = sn-glycerol 3-phosphate + ADP + H(+)</text>
        <dbReference type="Rhea" id="RHEA:21644"/>
        <dbReference type="ChEBI" id="CHEBI:15378"/>
        <dbReference type="ChEBI" id="CHEBI:17754"/>
        <dbReference type="ChEBI" id="CHEBI:30616"/>
        <dbReference type="ChEBI" id="CHEBI:57597"/>
        <dbReference type="ChEBI" id="CHEBI:456216"/>
        <dbReference type="EC" id="2.7.1.30"/>
    </reaction>
</comment>
<keyword evidence="11" id="KW-0597">Phosphoprotein</keyword>
<protein>
    <recommendedName>
        <fullName evidence="11">Glycerol kinase</fullName>
        <ecNumber evidence="11">2.7.1.30</ecNumber>
    </recommendedName>
    <alternativeName>
        <fullName evidence="11">ATP:glycerol 3-phosphotransferase</fullName>
    </alternativeName>
    <alternativeName>
        <fullName evidence="11">Glycerokinase</fullName>
        <shortName evidence="11">GK</shortName>
    </alternativeName>
</protein>
<keyword evidence="4 11" id="KW-0547">Nucleotide-binding</keyword>
<feature type="binding site" evidence="11">
    <location>
        <position position="16"/>
    </location>
    <ligand>
        <name>ATP</name>
        <dbReference type="ChEBI" id="CHEBI:30616"/>
    </ligand>
</feature>
<comment type="activity regulation">
    <text evidence="11">Activated by phosphorylation and inhibited by fructose 1,6-bisphosphate (FBP).</text>
</comment>
<sequence>MTEQQYIMAIDQGTTSSRAIIFDKAGNKVGSSQKEFTQIFPESGWVEHNANEIWNSVQSVIAGALIESGVGPDKIKGIGITNQRETTVIWDRETGKPIYNAIVWQSRQSAPIADQLKEAGHADMIHRKTGLVVDAYFSATKVRWILDHVEGAQERAEKGELAFGTIDTWLLWKLTDGNVHVTDYSNAARTMMYNIMDLKWDQEILDLLNIPSALLPEVKSNSEIYGYTQSYHFYGNEVPIAGMAGDQQAALFGQLAFEPGMIKNTYGTGAFIVMNTGEKPQISKNNLLTTIGYGINGKVYYALEGSVFVAGSAIQWLRDGLRMFDSAPESENLAKASTGDNSVYVVPAFTGLGAPYWDSDARGSVFGLTRGTTKEDFVKATLQSIAYQSKDVIDAMKEDSGIEIPVLKVDGGAAKNDTLMQFQADILDTNVTRAPNLETTALGAAYLAGLAVGFWKDLEDLQQFQGEGSTFKPNMVSEERDDLYSGWKDAVAATQMFKRIKK</sequence>
<evidence type="ECO:0000259" key="13">
    <source>
        <dbReference type="Pfam" id="PF00370"/>
    </source>
</evidence>
<dbReference type="HAMAP" id="MF_00186">
    <property type="entry name" value="Glycerol_kin"/>
    <property type="match status" value="1"/>
</dbReference>
<comment type="subunit">
    <text evidence="10 11">Homotetramer and homodimer (in equilibrium).</text>
</comment>
<dbReference type="PANTHER" id="PTHR10196">
    <property type="entry name" value="SUGAR KINASE"/>
    <property type="match status" value="1"/>
</dbReference>
<dbReference type="InterPro" id="IPR000577">
    <property type="entry name" value="Carb_kinase_FGGY"/>
</dbReference>
<dbReference type="InterPro" id="IPR018484">
    <property type="entry name" value="FGGY_N"/>
</dbReference>
<dbReference type="CDD" id="cd07786">
    <property type="entry name" value="FGGY_EcGK_like"/>
    <property type="match status" value="1"/>
</dbReference>
<reference evidence="16" key="1">
    <citation type="submission" date="2017-02" db="EMBL/GenBank/DDBJ databases">
        <authorList>
            <person name="Dridi B."/>
        </authorList>
    </citation>
    <scope>NUCLEOTIDE SEQUENCE [LARGE SCALE GENOMIC DNA]</scope>
    <source>
        <strain evidence="16">bH819</strain>
    </source>
</reference>
<keyword evidence="5 11" id="KW-0418">Kinase</keyword>
<evidence type="ECO:0000256" key="12">
    <source>
        <dbReference type="RuleBase" id="RU003733"/>
    </source>
</evidence>
<feature type="binding site" evidence="11">
    <location>
        <position position="136"/>
    </location>
    <ligand>
        <name>glycerol</name>
        <dbReference type="ChEBI" id="CHEBI:17754"/>
    </ligand>
</feature>
<dbReference type="Gene3D" id="3.30.420.40">
    <property type="match status" value="2"/>
</dbReference>
<name>A0A1X6WMR7_9ENTE</name>
<comment type="similarity">
    <text evidence="2 11 12">Belongs to the FGGY kinase family.</text>
</comment>
<feature type="binding site" evidence="11">
    <location>
        <position position="84"/>
    </location>
    <ligand>
        <name>glycerol</name>
        <dbReference type="ChEBI" id="CHEBI:17754"/>
    </ligand>
</feature>
<feature type="binding site" evidence="11">
    <location>
        <position position="416"/>
    </location>
    <ligand>
        <name>ADP</name>
        <dbReference type="ChEBI" id="CHEBI:456216"/>
    </ligand>
</feature>
<evidence type="ECO:0000256" key="11">
    <source>
        <dbReference type="HAMAP-Rule" id="MF_00186"/>
    </source>
</evidence>
<proteinExistence type="inferred from homology"/>
<dbReference type="SUPFAM" id="SSF53067">
    <property type="entry name" value="Actin-like ATPase domain"/>
    <property type="match status" value="2"/>
</dbReference>
<feature type="domain" description="Carbohydrate kinase FGGY N-terminal" evidence="13">
    <location>
        <begin position="6"/>
        <end position="253"/>
    </location>
</feature>
<dbReference type="OrthoDB" id="9805576at2"/>
<feature type="binding site" evidence="11">
    <location>
        <position position="84"/>
    </location>
    <ligand>
        <name>sn-glycerol 3-phosphate</name>
        <dbReference type="ChEBI" id="CHEBI:57597"/>
    </ligand>
</feature>
<evidence type="ECO:0000259" key="14">
    <source>
        <dbReference type="Pfam" id="PF02782"/>
    </source>
</evidence>
<feature type="binding site" evidence="11">
    <location>
        <position position="412"/>
    </location>
    <ligand>
        <name>ATP</name>
        <dbReference type="ChEBI" id="CHEBI:30616"/>
    </ligand>
</feature>
<feature type="binding site" evidence="11">
    <location>
        <position position="136"/>
    </location>
    <ligand>
        <name>sn-glycerol 3-phosphate</name>
        <dbReference type="ChEBI" id="CHEBI:57597"/>
    </ligand>
</feature>
<evidence type="ECO:0000256" key="6">
    <source>
        <dbReference type="ARBA" id="ARBA00022798"/>
    </source>
</evidence>
<dbReference type="FunFam" id="3.30.420.40:FF:000008">
    <property type="entry name" value="Glycerol kinase"/>
    <property type="match status" value="1"/>
</dbReference>
<feature type="binding site" evidence="11">
    <location>
        <position position="14"/>
    </location>
    <ligand>
        <name>ATP</name>
        <dbReference type="ChEBI" id="CHEBI:30616"/>
    </ligand>
</feature>
<dbReference type="NCBIfam" id="NF000756">
    <property type="entry name" value="PRK00047.1"/>
    <property type="match status" value="1"/>
</dbReference>
<feature type="binding site" evidence="11">
    <location>
        <position position="311"/>
    </location>
    <ligand>
        <name>ATP</name>
        <dbReference type="ChEBI" id="CHEBI:30616"/>
    </ligand>
</feature>
<feature type="binding site" evidence="11">
    <location>
        <position position="18"/>
    </location>
    <ligand>
        <name>ADP</name>
        <dbReference type="ChEBI" id="CHEBI:456216"/>
    </ligand>
</feature>
<feature type="binding site" evidence="11">
    <location>
        <position position="14"/>
    </location>
    <ligand>
        <name>sn-glycerol 3-phosphate</name>
        <dbReference type="ChEBI" id="CHEBI:57597"/>
    </ligand>
</feature>
<comment type="PTM">
    <text evidence="11">The phosphoenolpyruvate-dependent sugar phosphotransferase system (PTS), including enzyme I, and histidine-containing protein (HPr) are required for the phosphorylation, which leads to the activation of the enzyme.</text>
</comment>
<dbReference type="PROSITE" id="PS00445">
    <property type="entry name" value="FGGY_KINASES_2"/>
    <property type="match status" value="1"/>
</dbReference>
<evidence type="ECO:0000313" key="15">
    <source>
        <dbReference type="EMBL" id="SLM85522.1"/>
    </source>
</evidence>
<feature type="binding site" evidence="11">
    <location>
        <position position="311"/>
    </location>
    <ligand>
        <name>ADP</name>
        <dbReference type="ChEBI" id="CHEBI:456216"/>
    </ligand>
</feature>
<dbReference type="NCBIfam" id="TIGR01311">
    <property type="entry name" value="glycerol_kin"/>
    <property type="match status" value="1"/>
</dbReference>
<organism evidence="15 16">
    <name type="scientific">Vagococcus fluvialis bH819</name>
    <dbReference type="NCBI Taxonomy" id="1255619"/>
    <lineage>
        <taxon>Bacteria</taxon>
        <taxon>Bacillati</taxon>
        <taxon>Bacillota</taxon>
        <taxon>Bacilli</taxon>
        <taxon>Lactobacillales</taxon>
        <taxon>Enterococcaceae</taxon>
        <taxon>Vagococcus</taxon>
    </lineage>
</organism>
<dbReference type="GO" id="GO:0004370">
    <property type="term" value="F:glycerol kinase activity"/>
    <property type="evidence" value="ECO:0007669"/>
    <property type="project" value="UniProtKB-UniRule"/>
</dbReference>
<feature type="binding site" evidence="11">
    <location>
        <position position="246"/>
    </location>
    <ligand>
        <name>glycerol</name>
        <dbReference type="ChEBI" id="CHEBI:17754"/>
    </ligand>
</feature>
<evidence type="ECO:0000256" key="4">
    <source>
        <dbReference type="ARBA" id="ARBA00022741"/>
    </source>
</evidence>
<evidence type="ECO:0000256" key="5">
    <source>
        <dbReference type="ARBA" id="ARBA00022777"/>
    </source>
</evidence>
<comment type="function">
    <text evidence="9 11">Key enzyme in the regulation of glycerol uptake and metabolism. Catalyzes the phosphorylation of glycerol to yield sn-glycerol 3-phosphate.</text>
</comment>
<evidence type="ECO:0000256" key="10">
    <source>
        <dbReference type="ARBA" id="ARBA00063665"/>
    </source>
</evidence>
<keyword evidence="16" id="KW-1185">Reference proteome</keyword>
<feature type="domain" description="Carbohydrate kinase FGGY C-terminal" evidence="14">
    <location>
        <begin position="264"/>
        <end position="451"/>
    </location>
</feature>
<dbReference type="InterPro" id="IPR043129">
    <property type="entry name" value="ATPase_NBD"/>
</dbReference>
<dbReference type="PROSITE" id="PS00933">
    <property type="entry name" value="FGGY_KINASES_1"/>
    <property type="match status" value="1"/>
</dbReference>
<feature type="binding site" evidence="11">
    <location>
        <position position="247"/>
    </location>
    <ligand>
        <name>glycerol</name>
        <dbReference type="ChEBI" id="CHEBI:17754"/>
    </ligand>
</feature>
<feature type="modified residue" description="Phosphohistidine; by HPr" evidence="11">
    <location>
        <position position="232"/>
    </location>
</feature>
<dbReference type="Pfam" id="PF00370">
    <property type="entry name" value="FGGY_N"/>
    <property type="match status" value="1"/>
</dbReference>
<comment type="pathway">
    <text evidence="1 11">Polyol metabolism; glycerol degradation via glycerol kinase pathway; sn-glycerol 3-phosphate from glycerol: step 1/1.</text>
</comment>
<evidence type="ECO:0000256" key="2">
    <source>
        <dbReference type="ARBA" id="ARBA00009156"/>
    </source>
</evidence>